<feature type="compositionally biased region" description="Basic residues" evidence="1">
    <location>
        <begin position="31"/>
        <end position="42"/>
    </location>
</feature>
<keyword evidence="3" id="KW-1185">Reference proteome</keyword>
<feature type="compositionally biased region" description="Gly residues" evidence="1">
    <location>
        <begin position="1"/>
        <end position="29"/>
    </location>
</feature>
<accession>A0A017TIN7</accession>
<dbReference type="STRING" id="1192034.CAP_4010"/>
<protein>
    <submittedName>
        <fullName evidence="2">Uncharacterized protein</fullName>
    </submittedName>
</protein>
<reference evidence="2 3" key="1">
    <citation type="submission" date="2013-05" db="EMBL/GenBank/DDBJ databases">
        <title>Genome assembly of Chondromyces apiculatus DSM 436.</title>
        <authorList>
            <person name="Sharma G."/>
            <person name="Khatri I."/>
            <person name="Kaur C."/>
            <person name="Mayilraj S."/>
            <person name="Subramanian S."/>
        </authorList>
    </citation>
    <scope>NUCLEOTIDE SEQUENCE [LARGE SCALE GENOMIC DNA]</scope>
    <source>
        <strain evidence="2 3">DSM 436</strain>
    </source>
</reference>
<comment type="caution">
    <text evidence="2">The sequence shown here is derived from an EMBL/GenBank/DDBJ whole genome shotgun (WGS) entry which is preliminary data.</text>
</comment>
<gene>
    <name evidence="2" type="ORF">CAP_4010</name>
</gene>
<dbReference type="EMBL" id="ASRX01000003">
    <property type="protein sequence ID" value="EYF08481.1"/>
    <property type="molecule type" value="Genomic_DNA"/>
</dbReference>
<evidence type="ECO:0000313" key="3">
    <source>
        <dbReference type="Proteomes" id="UP000019678"/>
    </source>
</evidence>
<feature type="region of interest" description="Disordered" evidence="1">
    <location>
        <begin position="1"/>
        <end position="53"/>
    </location>
</feature>
<name>A0A017TIN7_9BACT</name>
<evidence type="ECO:0000313" key="2">
    <source>
        <dbReference type="EMBL" id="EYF08481.1"/>
    </source>
</evidence>
<proteinExistence type="predicted"/>
<dbReference type="Proteomes" id="UP000019678">
    <property type="component" value="Unassembled WGS sequence"/>
</dbReference>
<dbReference type="AlphaFoldDB" id="A0A017TIN7"/>
<organism evidence="2 3">
    <name type="scientific">Chondromyces apiculatus DSM 436</name>
    <dbReference type="NCBI Taxonomy" id="1192034"/>
    <lineage>
        <taxon>Bacteria</taxon>
        <taxon>Pseudomonadati</taxon>
        <taxon>Myxococcota</taxon>
        <taxon>Polyangia</taxon>
        <taxon>Polyangiales</taxon>
        <taxon>Polyangiaceae</taxon>
        <taxon>Chondromyces</taxon>
    </lineage>
</organism>
<sequence>MAPEGWGDGSGDIGLSVGGVGDGSGGMGGWVRRHRAERRRGRSMGPEASVDGSGNLVKVVDGKGAYFQGVVLCCQEER</sequence>
<evidence type="ECO:0000256" key="1">
    <source>
        <dbReference type="SAM" id="MobiDB-lite"/>
    </source>
</evidence>